<feature type="domain" description="Methyltransferase" evidence="2">
    <location>
        <begin position="38"/>
        <end position="133"/>
    </location>
</feature>
<organism evidence="3 4">
    <name type="scientific">Liquorilactobacillus sucicola DSM 21376 = JCM 15457</name>
    <dbReference type="NCBI Taxonomy" id="1423806"/>
    <lineage>
        <taxon>Bacteria</taxon>
        <taxon>Bacillati</taxon>
        <taxon>Bacillota</taxon>
        <taxon>Bacilli</taxon>
        <taxon>Lactobacillales</taxon>
        <taxon>Lactobacillaceae</taxon>
        <taxon>Liquorilactobacillus</taxon>
    </lineage>
</organism>
<evidence type="ECO:0000313" key="3">
    <source>
        <dbReference type="EMBL" id="KRN05182.1"/>
    </source>
</evidence>
<dbReference type="EMBL" id="AYZF01000017">
    <property type="protein sequence ID" value="KRN05182.1"/>
    <property type="molecule type" value="Genomic_DNA"/>
</dbReference>
<comment type="caution">
    <text evidence="3">The sequence shown here is derived from an EMBL/GenBank/DDBJ whole genome shotgun (WGS) entry which is preliminary data.</text>
</comment>
<dbReference type="GO" id="GO:0032259">
    <property type="term" value="P:methylation"/>
    <property type="evidence" value="ECO:0007669"/>
    <property type="project" value="UniProtKB-KW"/>
</dbReference>
<accession>A0A023CUQ1</accession>
<dbReference type="SUPFAM" id="SSF53335">
    <property type="entry name" value="S-adenosyl-L-methionine-dependent methyltransferases"/>
    <property type="match status" value="1"/>
</dbReference>
<evidence type="ECO:0000313" key="4">
    <source>
        <dbReference type="Proteomes" id="UP000050961"/>
    </source>
</evidence>
<evidence type="ECO:0000259" key="2">
    <source>
        <dbReference type="Pfam" id="PF13649"/>
    </source>
</evidence>
<dbReference type="Gene3D" id="3.40.50.150">
    <property type="entry name" value="Vaccinia Virus protein VP39"/>
    <property type="match status" value="1"/>
</dbReference>
<keyword evidence="4" id="KW-1185">Reference proteome</keyword>
<sequence length="246" mass="28498">MNYTTFAQLYDELMEPKMYTRWCEFIEQQVPELTSAQILDLACGTGRMAILLAQKGYKVAGADLSADMLSLAEERARKARVEVPLIEADMLDLAGLPKFDVITCCLDSLCYLKDKASMVRVFKQVYKHLQKGGNFIFDVISPYQTDVVYPGYMYNYTDDKQAFIWKSYDGAELHSVIHDLTFFVSDNTGDKYERLEETHYERTYPLNVYLEMLDEAGFESVREFGDFGCSEITQTTRRWFFSCHKM</sequence>
<dbReference type="CDD" id="cd02440">
    <property type="entry name" value="AdoMet_MTases"/>
    <property type="match status" value="1"/>
</dbReference>
<evidence type="ECO:0000256" key="1">
    <source>
        <dbReference type="ARBA" id="ARBA00022679"/>
    </source>
</evidence>
<protein>
    <submittedName>
        <fullName evidence="3">Putative methyltransferase (Putative)</fullName>
    </submittedName>
</protein>
<reference evidence="3 4" key="1">
    <citation type="journal article" date="2015" name="Genome Announc.">
        <title>Expanding the biotechnology potential of lactobacilli through comparative genomics of 213 strains and associated genera.</title>
        <authorList>
            <person name="Sun Z."/>
            <person name="Harris H.M."/>
            <person name="McCann A."/>
            <person name="Guo C."/>
            <person name="Argimon S."/>
            <person name="Zhang W."/>
            <person name="Yang X."/>
            <person name="Jeffery I.B."/>
            <person name="Cooney J.C."/>
            <person name="Kagawa T.F."/>
            <person name="Liu W."/>
            <person name="Song Y."/>
            <person name="Salvetti E."/>
            <person name="Wrobel A."/>
            <person name="Rasinkangas P."/>
            <person name="Parkhill J."/>
            <person name="Rea M.C."/>
            <person name="O'Sullivan O."/>
            <person name="Ritari J."/>
            <person name="Douillard F.P."/>
            <person name="Paul Ross R."/>
            <person name="Yang R."/>
            <person name="Briner A.E."/>
            <person name="Felis G.E."/>
            <person name="de Vos W.M."/>
            <person name="Barrangou R."/>
            <person name="Klaenhammer T.R."/>
            <person name="Caufield P.W."/>
            <person name="Cui Y."/>
            <person name="Zhang H."/>
            <person name="O'Toole P.W."/>
        </authorList>
    </citation>
    <scope>NUCLEOTIDE SEQUENCE [LARGE SCALE GENOMIC DNA]</scope>
    <source>
        <strain evidence="3 4">DSM 21376</strain>
    </source>
</reference>
<dbReference type="STRING" id="1423806.FD15_GL001726"/>
<dbReference type="InterPro" id="IPR041698">
    <property type="entry name" value="Methyltransf_25"/>
</dbReference>
<dbReference type="RefSeq" id="WP_034986539.1">
    <property type="nucleotide sequence ID" value="NZ_AYZF01000017.1"/>
</dbReference>
<dbReference type="InterPro" id="IPR029063">
    <property type="entry name" value="SAM-dependent_MTases_sf"/>
</dbReference>
<dbReference type="Gene3D" id="2.20.25.110">
    <property type="entry name" value="S-adenosyl-L-methionine-dependent methyltransferases"/>
    <property type="match status" value="1"/>
</dbReference>
<keyword evidence="1 3" id="KW-0808">Transferase</keyword>
<gene>
    <name evidence="3" type="ORF">FD15_GL001726</name>
</gene>
<dbReference type="AlphaFoldDB" id="A0A023CUQ1"/>
<dbReference type="OrthoDB" id="9811589at2"/>
<dbReference type="GO" id="GO:0008168">
    <property type="term" value="F:methyltransferase activity"/>
    <property type="evidence" value="ECO:0007669"/>
    <property type="project" value="UniProtKB-KW"/>
</dbReference>
<dbReference type="eggNOG" id="COG2226">
    <property type="taxonomic scope" value="Bacteria"/>
</dbReference>
<name>A0A023CUQ1_9LACO</name>
<keyword evidence="3" id="KW-0489">Methyltransferase</keyword>
<proteinExistence type="predicted"/>
<dbReference type="PATRIC" id="fig|1423806.3.peg.1754"/>
<dbReference type="Proteomes" id="UP000050961">
    <property type="component" value="Unassembled WGS sequence"/>
</dbReference>
<dbReference type="PANTHER" id="PTHR43861">
    <property type="entry name" value="TRANS-ACONITATE 2-METHYLTRANSFERASE-RELATED"/>
    <property type="match status" value="1"/>
</dbReference>
<dbReference type="Pfam" id="PF13649">
    <property type="entry name" value="Methyltransf_25"/>
    <property type="match status" value="1"/>
</dbReference>